<dbReference type="EMBL" id="JAMZIH010000311">
    <property type="protein sequence ID" value="KAJ1679553.1"/>
    <property type="molecule type" value="Genomic_DNA"/>
</dbReference>
<keyword evidence="2" id="KW-1185">Reference proteome</keyword>
<accession>A0ACC1HWS2</accession>
<organism evidence="1 2">
    <name type="scientific">Spiromyces aspiralis</name>
    <dbReference type="NCBI Taxonomy" id="68401"/>
    <lineage>
        <taxon>Eukaryota</taxon>
        <taxon>Fungi</taxon>
        <taxon>Fungi incertae sedis</taxon>
        <taxon>Zoopagomycota</taxon>
        <taxon>Kickxellomycotina</taxon>
        <taxon>Kickxellomycetes</taxon>
        <taxon>Kickxellales</taxon>
        <taxon>Kickxellaceae</taxon>
        <taxon>Spiromyces</taxon>
    </lineage>
</organism>
<dbReference type="Proteomes" id="UP001145114">
    <property type="component" value="Unassembled WGS sequence"/>
</dbReference>
<sequence>MALSRHQTIAFTPAELEFFAENEPITIVPTHYIEKLDLICGSFGPFRPPHKVQIPLWLAAFLKSSNKCRIVPPAWLEPDHLEKLCMQEEVPESRFSPLPPHYIAITNILFDCAEDDLGDSQTIRRLLQDIQEVRQGKVREGIKALNPTQLQMDNLSVAEINQVRPLFKGMFNTLREINLLKREQHAPNEYLDNEEATYSQFDPSSSAY</sequence>
<proteinExistence type="predicted"/>
<name>A0ACC1HWS2_9FUNG</name>
<reference evidence="1" key="1">
    <citation type="submission" date="2022-06" db="EMBL/GenBank/DDBJ databases">
        <title>Phylogenomic reconstructions and comparative analyses of Kickxellomycotina fungi.</title>
        <authorList>
            <person name="Reynolds N.K."/>
            <person name="Stajich J.E."/>
            <person name="Barry K."/>
            <person name="Grigoriev I.V."/>
            <person name="Crous P."/>
            <person name="Smith M.E."/>
        </authorList>
    </citation>
    <scope>NUCLEOTIDE SEQUENCE</scope>
    <source>
        <strain evidence="1">RSA 2271</strain>
    </source>
</reference>
<gene>
    <name evidence="1" type="primary">PSF2</name>
    <name evidence="1" type="ORF">EV182_001816</name>
</gene>
<evidence type="ECO:0000313" key="1">
    <source>
        <dbReference type="EMBL" id="KAJ1679553.1"/>
    </source>
</evidence>
<evidence type="ECO:0000313" key="2">
    <source>
        <dbReference type="Proteomes" id="UP001145114"/>
    </source>
</evidence>
<comment type="caution">
    <text evidence="1">The sequence shown here is derived from an EMBL/GenBank/DDBJ whole genome shotgun (WGS) entry which is preliminary data.</text>
</comment>
<protein>
    <submittedName>
        <fullName evidence="1">DNA replication protein psf2</fullName>
    </submittedName>
</protein>